<proteinExistence type="predicted"/>
<dbReference type="EMBL" id="ML975162">
    <property type="protein sequence ID" value="KAF1811335.1"/>
    <property type="molecule type" value="Genomic_DNA"/>
</dbReference>
<name>A0A6G1FZP6_9PEZI</name>
<dbReference type="OrthoDB" id="2019572at2759"/>
<feature type="domain" description="WSC" evidence="3">
    <location>
        <begin position="42"/>
        <end position="136"/>
    </location>
</feature>
<dbReference type="Proteomes" id="UP000504638">
    <property type="component" value="Unplaced"/>
</dbReference>
<reference evidence="4 6" key="1">
    <citation type="submission" date="2020-01" db="EMBL/GenBank/DDBJ databases">
        <authorList>
            <consortium name="DOE Joint Genome Institute"/>
            <person name="Haridas S."/>
            <person name="Albert R."/>
            <person name="Binder M."/>
            <person name="Bloem J."/>
            <person name="Labutti K."/>
            <person name="Salamov A."/>
            <person name="Andreopoulos B."/>
            <person name="Baker S.E."/>
            <person name="Barry K."/>
            <person name="Bills G."/>
            <person name="Bluhm B.H."/>
            <person name="Cannon C."/>
            <person name="Castanera R."/>
            <person name="Culley D.E."/>
            <person name="Daum C."/>
            <person name="Ezra D."/>
            <person name="Gonzalez J.B."/>
            <person name="Henrissat B."/>
            <person name="Kuo A."/>
            <person name="Liang C."/>
            <person name="Lipzen A."/>
            <person name="Lutzoni F."/>
            <person name="Magnuson J."/>
            <person name="Mondo S."/>
            <person name="Nolan M."/>
            <person name="Ohm R."/>
            <person name="Pangilinan J."/>
            <person name="Park H.-J."/>
            <person name="Ramirez L."/>
            <person name="Alfaro M."/>
            <person name="Sun H."/>
            <person name="Tritt A."/>
            <person name="Yoshinaga Y."/>
            <person name="Zwiers L.-H."/>
            <person name="Turgeon B.G."/>
            <person name="Goodwin S.B."/>
            <person name="Spatafora J.W."/>
            <person name="Crous P.W."/>
            <person name="Grigoriev I.V."/>
        </authorList>
    </citation>
    <scope>NUCLEOTIDE SEQUENCE</scope>
    <source>
        <strain evidence="4 6">CBS 781.70</strain>
    </source>
</reference>
<sequence>MARSNLKMRVAFAIAASFLSLTSANPLLLKRAGEIPDPLPEGWEYEGCYTDAQGARTLNGPYTFSATAMTIESCIAFCQTGGYVYAGTEYSGECYCGNSIANGGTLQPDSECGMTCSGDVVQACGGPNRLTTFKSDAIPPPDPVHNPGVGTWSRLGCYA</sequence>
<evidence type="ECO:0000256" key="2">
    <source>
        <dbReference type="SAM" id="SignalP"/>
    </source>
</evidence>
<reference evidence="6" key="3">
    <citation type="submission" date="2025-04" db="UniProtKB">
        <authorList>
            <consortium name="RefSeq"/>
        </authorList>
    </citation>
    <scope>IDENTIFICATION</scope>
    <source>
        <strain evidence="6">CBS 781.70</strain>
    </source>
</reference>
<dbReference type="PANTHER" id="PTHR45964">
    <property type="entry name" value="WSCD FAMILY MEMBER CG9164"/>
    <property type="match status" value="1"/>
</dbReference>
<evidence type="ECO:0000313" key="5">
    <source>
        <dbReference type="Proteomes" id="UP000504638"/>
    </source>
</evidence>
<dbReference type="PANTHER" id="PTHR45964:SF5">
    <property type="entry name" value="WSCD FAMILY MEMBER CG9164"/>
    <property type="match status" value="1"/>
</dbReference>
<dbReference type="InterPro" id="IPR051589">
    <property type="entry name" value="Sialate-O-sulfotransferase"/>
</dbReference>
<dbReference type="PROSITE" id="PS51212">
    <property type="entry name" value="WSC"/>
    <property type="match status" value="1"/>
</dbReference>
<protein>
    <submittedName>
        <fullName evidence="4 6">WSC-domain-containing protein</fullName>
    </submittedName>
</protein>
<evidence type="ECO:0000256" key="1">
    <source>
        <dbReference type="ARBA" id="ARBA00022737"/>
    </source>
</evidence>
<evidence type="ECO:0000313" key="4">
    <source>
        <dbReference type="EMBL" id="KAF1811335.1"/>
    </source>
</evidence>
<reference evidence="6" key="2">
    <citation type="submission" date="2020-04" db="EMBL/GenBank/DDBJ databases">
        <authorList>
            <consortium name="NCBI Genome Project"/>
        </authorList>
    </citation>
    <scope>NUCLEOTIDE SEQUENCE</scope>
    <source>
        <strain evidence="6">CBS 781.70</strain>
    </source>
</reference>
<keyword evidence="2" id="KW-0732">Signal</keyword>
<organism evidence="4">
    <name type="scientific">Eremomyces bilateralis CBS 781.70</name>
    <dbReference type="NCBI Taxonomy" id="1392243"/>
    <lineage>
        <taxon>Eukaryota</taxon>
        <taxon>Fungi</taxon>
        <taxon>Dikarya</taxon>
        <taxon>Ascomycota</taxon>
        <taxon>Pezizomycotina</taxon>
        <taxon>Dothideomycetes</taxon>
        <taxon>Dothideomycetes incertae sedis</taxon>
        <taxon>Eremomycetales</taxon>
        <taxon>Eremomycetaceae</taxon>
        <taxon>Eremomyces</taxon>
    </lineage>
</organism>
<keyword evidence="1" id="KW-0677">Repeat</keyword>
<gene>
    <name evidence="4 6" type="ORF">P152DRAFT_70427</name>
</gene>
<feature type="chain" id="PRO_5044631713" evidence="2">
    <location>
        <begin position="25"/>
        <end position="159"/>
    </location>
</feature>
<dbReference type="SMART" id="SM00321">
    <property type="entry name" value="WSC"/>
    <property type="match status" value="1"/>
</dbReference>
<dbReference type="Pfam" id="PF01822">
    <property type="entry name" value="WSC"/>
    <property type="match status" value="1"/>
</dbReference>
<keyword evidence="5" id="KW-1185">Reference proteome</keyword>
<feature type="signal peptide" evidence="2">
    <location>
        <begin position="1"/>
        <end position="24"/>
    </location>
</feature>
<dbReference type="AlphaFoldDB" id="A0A6G1FZP6"/>
<accession>A0A6G1FZP6</accession>
<evidence type="ECO:0000259" key="3">
    <source>
        <dbReference type="PROSITE" id="PS51212"/>
    </source>
</evidence>
<dbReference type="GeneID" id="54423751"/>
<dbReference type="RefSeq" id="XP_033532966.1">
    <property type="nucleotide sequence ID" value="XM_033683181.1"/>
</dbReference>
<evidence type="ECO:0000313" key="6">
    <source>
        <dbReference type="RefSeq" id="XP_033532966.1"/>
    </source>
</evidence>
<dbReference type="InterPro" id="IPR002889">
    <property type="entry name" value="WSC_carb-bd"/>
</dbReference>